<sequence length="245" mass="28151">MMKNNIVIPHEHGGWAMVSVPFIIGMLAGHPSWMHVLLFLAWLFLYLASYPFLQALKKRSKRGHLIKWGITYSVIAVLCVLVPLVKHPELFYFAIPLVCLLLVNIWHVKRKAEREMLNDLCALLIFALGGAAAYLIGDGGWDRTMVWVILFNFIYFIGTVFFVKTVFRKRGNQRWFTASRIYHILLLIIPWIVGLPWMTLAYVFALVRAFIYGGKQIRPMKVGILEVVGAVYFLVVTVIVIQMKL</sequence>
<keyword evidence="1" id="KW-1133">Transmembrane helix</keyword>
<comment type="caution">
    <text evidence="2">The sequence shown here is derived from an EMBL/GenBank/DDBJ whole genome shotgun (WGS) entry which is preliminary data.</text>
</comment>
<keyword evidence="1" id="KW-0472">Membrane</keyword>
<feature type="transmembrane region" description="Helical" evidence="1">
    <location>
        <begin position="65"/>
        <end position="84"/>
    </location>
</feature>
<dbReference type="STRING" id="1763538.LPB68_03380"/>
<protein>
    <recommendedName>
        <fullName evidence="4">YwiC-like protein</fullName>
    </recommendedName>
</protein>
<dbReference type="Pfam" id="PF14256">
    <property type="entry name" value="YwiC"/>
    <property type="match status" value="1"/>
</dbReference>
<gene>
    <name evidence="2" type="ORF">PNBC_10580</name>
</gene>
<dbReference type="Proteomes" id="UP000077134">
    <property type="component" value="Unassembled WGS sequence"/>
</dbReference>
<proteinExistence type="predicted"/>
<feature type="transmembrane region" description="Helical" evidence="1">
    <location>
        <begin position="12"/>
        <end position="30"/>
    </location>
</feature>
<dbReference type="AlphaFoldDB" id="A0A162KVB1"/>
<accession>A0A162KVB1</accession>
<feature type="transmembrane region" description="Helical" evidence="1">
    <location>
        <begin position="184"/>
        <end position="211"/>
    </location>
</feature>
<keyword evidence="1" id="KW-0812">Transmembrane</keyword>
<name>A0A162KVB1_9BACL</name>
<feature type="transmembrane region" description="Helical" evidence="1">
    <location>
        <begin position="223"/>
        <end position="241"/>
    </location>
</feature>
<evidence type="ECO:0000313" key="2">
    <source>
        <dbReference type="EMBL" id="OAB74503.1"/>
    </source>
</evidence>
<feature type="transmembrane region" description="Helical" evidence="1">
    <location>
        <begin position="36"/>
        <end position="53"/>
    </location>
</feature>
<dbReference type="OrthoDB" id="2380563at2"/>
<feature type="transmembrane region" description="Helical" evidence="1">
    <location>
        <begin position="120"/>
        <end position="137"/>
    </location>
</feature>
<reference evidence="2 3" key="1">
    <citation type="submission" date="2016-02" db="EMBL/GenBank/DDBJ databases">
        <title>Paenibacillus sp. LPB0068, isolated from Crassostrea gigas.</title>
        <authorList>
            <person name="Shin S.-K."/>
            <person name="Yi H."/>
        </authorList>
    </citation>
    <scope>NUCLEOTIDE SEQUENCE [LARGE SCALE GENOMIC DNA]</scope>
    <source>
        <strain evidence="2 3">LPB0068</strain>
    </source>
</reference>
<dbReference type="InterPro" id="IPR025576">
    <property type="entry name" value="YwiC"/>
</dbReference>
<feature type="transmembrane region" description="Helical" evidence="1">
    <location>
        <begin position="143"/>
        <end position="163"/>
    </location>
</feature>
<evidence type="ECO:0008006" key="4">
    <source>
        <dbReference type="Google" id="ProtNLM"/>
    </source>
</evidence>
<evidence type="ECO:0000313" key="3">
    <source>
        <dbReference type="Proteomes" id="UP000077134"/>
    </source>
</evidence>
<feature type="transmembrane region" description="Helical" evidence="1">
    <location>
        <begin position="90"/>
        <end position="108"/>
    </location>
</feature>
<evidence type="ECO:0000256" key="1">
    <source>
        <dbReference type="SAM" id="Phobius"/>
    </source>
</evidence>
<keyword evidence="3" id="KW-1185">Reference proteome</keyword>
<dbReference type="KEGG" id="pcx:LPB68_03380"/>
<dbReference type="EMBL" id="LSFN01000014">
    <property type="protein sequence ID" value="OAB74503.1"/>
    <property type="molecule type" value="Genomic_DNA"/>
</dbReference>
<organism evidence="2 3">
    <name type="scientific">Paenibacillus crassostreae</name>
    <dbReference type="NCBI Taxonomy" id="1763538"/>
    <lineage>
        <taxon>Bacteria</taxon>
        <taxon>Bacillati</taxon>
        <taxon>Bacillota</taxon>
        <taxon>Bacilli</taxon>
        <taxon>Bacillales</taxon>
        <taxon>Paenibacillaceae</taxon>
        <taxon>Paenibacillus</taxon>
    </lineage>
</organism>